<dbReference type="AlphaFoldDB" id="A0A7W5FIW7"/>
<dbReference type="InterPro" id="IPR036388">
    <property type="entry name" value="WH-like_DNA-bd_sf"/>
</dbReference>
<keyword evidence="1" id="KW-0547">Nucleotide-binding</keyword>
<accession>A0A7W5FIW7</accession>
<dbReference type="InterPro" id="IPR011990">
    <property type="entry name" value="TPR-like_helical_dom_sf"/>
</dbReference>
<dbReference type="RefSeq" id="WP_183226058.1">
    <property type="nucleotide sequence ID" value="NZ_BMPW01000012.1"/>
</dbReference>
<dbReference type="GO" id="GO:0006355">
    <property type="term" value="P:regulation of DNA-templated transcription"/>
    <property type="evidence" value="ECO:0007669"/>
    <property type="project" value="InterPro"/>
</dbReference>
<dbReference type="Proteomes" id="UP000590749">
    <property type="component" value="Unassembled WGS sequence"/>
</dbReference>
<keyword evidence="2" id="KW-0067">ATP-binding</keyword>
<dbReference type="InterPro" id="IPR016032">
    <property type="entry name" value="Sig_transdc_resp-reg_C-effctor"/>
</dbReference>
<dbReference type="PANTHER" id="PTHR16305">
    <property type="entry name" value="TESTICULAR SOLUBLE ADENYLYL CYCLASE"/>
    <property type="match status" value="1"/>
</dbReference>
<keyword evidence="5" id="KW-0238">DNA-binding</keyword>
<feature type="region of interest" description="Disordered" evidence="3">
    <location>
        <begin position="768"/>
        <end position="790"/>
    </location>
</feature>
<keyword evidence="6" id="KW-1185">Reference proteome</keyword>
<dbReference type="PANTHER" id="PTHR16305:SF35">
    <property type="entry name" value="TRANSCRIPTIONAL ACTIVATOR DOMAIN"/>
    <property type="match status" value="1"/>
</dbReference>
<dbReference type="GO" id="GO:0005524">
    <property type="term" value="F:ATP binding"/>
    <property type="evidence" value="ECO:0007669"/>
    <property type="project" value="UniProtKB-KW"/>
</dbReference>
<feature type="domain" description="HTH luxR-type" evidence="4">
    <location>
        <begin position="982"/>
        <end position="1047"/>
    </location>
</feature>
<dbReference type="GO" id="GO:0005737">
    <property type="term" value="C:cytoplasm"/>
    <property type="evidence" value="ECO:0007669"/>
    <property type="project" value="TreeGrafter"/>
</dbReference>
<dbReference type="SMART" id="SM00421">
    <property type="entry name" value="HTH_LUXR"/>
    <property type="match status" value="1"/>
</dbReference>
<evidence type="ECO:0000256" key="3">
    <source>
        <dbReference type="SAM" id="MobiDB-lite"/>
    </source>
</evidence>
<sequence>MLDLMVVSAHSTVLVGRDADLATLHDAFQRAGGGEAPALLIGGEAGVGKTRLVEEFVRGLDARVLVGQCLELGEEGLPFAPFAAALRELARHEGGAVFAGREAEFARLLPELGSPPELGGSHRGHLFELVGALFARLGEQRPVVLVVEDLHWADRSTRDLIGFLVRSARVPRLLLVATYRTDELHRGHPLRPFLGELERVRGVHRHDLDRLDRDGTAELLGHLLGAEPDRPTVDAVCKRAQGIPFFIEQFAASADPRCGDIPETLRDLLLSRVDQLPEAAQRVLRVAAVGGTRFGHELLARVADVDDAALESALRAAVAAQMIVFDPDGGYEFRHALVREAVHDDLLPGERARLHARYAQAIEAEPRLVAADRAPAEIAHHWFSARDHARALVAAGRAADAAGRRYAFAEQARLLERALELWEQVPDAAELLGKCHLDLLEEAALAAIDAGDHGRAGRLTRAALADLDGEAEPTRAARLLIRRAKLLRNAGKSDGAAEAREAYRLLQLAPPDLPWLKLLGDVAYVFSGIDGDEAGRIAAQVMACAGEFGDEAARIAAEITFGKVCSGHLPAEQSLPAVRRAIERARASGDIPNLAHGLVNISDTLYEMGAYAESAAAAAEGVPHADRAGVSRTTGVYLLANHAEALMALGRWDEADARLAEAARHDPPGTLAVPWLRLRARLRLARGHDGAEALVAQAAAYLAKPFLNPDLRLGLLELRIHAALAAGDPATARAAARVALRDRYFHHLPRYSWPLLAAAARALPASPLSAPPGGGRDLSGSPLLASSGGGRDLSGSPLLASSGGARDLSGSPLLASSGGGSFAAPGVTSTASWDVVNQAVPDGLAPVRGWSGAGHVYLPTAPTHEAAPGEEPGLAGLIRAAAERLPERHPAESAYAAQVSALLDGGADRWRAAVTAWRADGQPFPLAAALLDYAEAVAADRAAATDAITEAGAIATALGARSLAGAADTLARRLGVGGGPAPAAGTEVLTAREREVLRLVAEGQSNSRIAQRLFISPKTASVHVSRIIAKLEVTNRVEAAAVAHRLGLLDG</sequence>
<dbReference type="PRINTS" id="PR00038">
    <property type="entry name" value="HTHLUXR"/>
</dbReference>
<dbReference type="SUPFAM" id="SSF52540">
    <property type="entry name" value="P-loop containing nucleoside triphosphate hydrolases"/>
    <property type="match status" value="1"/>
</dbReference>
<dbReference type="SUPFAM" id="SSF46894">
    <property type="entry name" value="C-terminal effector domain of the bipartite response regulators"/>
    <property type="match status" value="1"/>
</dbReference>
<evidence type="ECO:0000313" key="5">
    <source>
        <dbReference type="EMBL" id="MBB3099987.1"/>
    </source>
</evidence>
<comment type="caution">
    <text evidence="5">The sequence shown here is derived from an EMBL/GenBank/DDBJ whole genome shotgun (WGS) entry which is preliminary data.</text>
</comment>
<gene>
    <name evidence="5" type="ORF">FHR83_007705</name>
</gene>
<evidence type="ECO:0000256" key="1">
    <source>
        <dbReference type="ARBA" id="ARBA00022741"/>
    </source>
</evidence>
<dbReference type="Gene3D" id="1.10.10.10">
    <property type="entry name" value="Winged helix-like DNA-binding domain superfamily/Winged helix DNA-binding domain"/>
    <property type="match status" value="1"/>
</dbReference>
<organism evidence="5 6">
    <name type="scientific">Actinoplanes campanulatus</name>
    <dbReference type="NCBI Taxonomy" id="113559"/>
    <lineage>
        <taxon>Bacteria</taxon>
        <taxon>Bacillati</taxon>
        <taxon>Actinomycetota</taxon>
        <taxon>Actinomycetes</taxon>
        <taxon>Micromonosporales</taxon>
        <taxon>Micromonosporaceae</taxon>
        <taxon>Actinoplanes</taxon>
    </lineage>
</organism>
<dbReference type="SUPFAM" id="SSF48452">
    <property type="entry name" value="TPR-like"/>
    <property type="match status" value="1"/>
</dbReference>
<dbReference type="InterPro" id="IPR041664">
    <property type="entry name" value="AAA_16"/>
</dbReference>
<name>A0A7W5FIW7_9ACTN</name>
<dbReference type="PROSITE" id="PS50043">
    <property type="entry name" value="HTH_LUXR_2"/>
    <property type="match status" value="1"/>
</dbReference>
<dbReference type="EMBL" id="JACHXF010000022">
    <property type="protein sequence ID" value="MBB3099987.1"/>
    <property type="molecule type" value="Genomic_DNA"/>
</dbReference>
<dbReference type="CDD" id="cd06170">
    <property type="entry name" value="LuxR_C_like"/>
    <property type="match status" value="1"/>
</dbReference>
<dbReference type="InterPro" id="IPR027417">
    <property type="entry name" value="P-loop_NTPase"/>
</dbReference>
<evidence type="ECO:0000256" key="2">
    <source>
        <dbReference type="ARBA" id="ARBA00022840"/>
    </source>
</evidence>
<reference evidence="5 6" key="1">
    <citation type="submission" date="2020-08" db="EMBL/GenBank/DDBJ databases">
        <title>Genomic Encyclopedia of Type Strains, Phase III (KMG-III): the genomes of soil and plant-associated and newly described type strains.</title>
        <authorList>
            <person name="Whitman W."/>
        </authorList>
    </citation>
    <scope>NUCLEOTIDE SEQUENCE [LARGE SCALE GENOMIC DNA]</scope>
    <source>
        <strain evidence="5 6">CECT 3287</strain>
    </source>
</reference>
<evidence type="ECO:0000259" key="4">
    <source>
        <dbReference type="PROSITE" id="PS50043"/>
    </source>
</evidence>
<dbReference type="Pfam" id="PF00196">
    <property type="entry name" value="GerE"/>
    <property type="match status" value="1"/>
</dbReference>
<dbReference type="InterPro" id="IPR000792">
    <property type="entry name" value="Tscrpt_reg_LuxR_C"/>
</dbReference>
<evidence type="ECO:0000313" key="6">
    <source>
        <dbReference type="Proteomes" id="UP000590749"/>
    </source>
</evidence>
<proteinExistence type="predicted"/>
<dbReference type="Pfam" id="PF13191">
    <property type="entry name" value="AAA_16"/>
    <property type="match status" value="1"/>
</dbReference>
<protein>
    <submittedName>
        <fullName evidence="5">DNA-binding CsgD family transcriptional regulator/tetratricopeptide (TPR) repeat protein</fullName>
    </submittedName>
</protein>
<dbReference type="GO" id="GO:0004016">
    <property type="term" value="F:adenylate cyclase activity"/>
    <property type="evidence" value="ECO:0007669"/>
    <property type="project" value="TreeGrafter"/>
</dbReference>
<dbReference type="Gene3D" id="3.40.50.300">
    <property type="entry name" value="P-loop containing nucleotide triphosphate hydrolases"/>
    <property type="match status" value="1"/>
</dbReference>
<dbReference type="GO" id="GO:0003677">
    <property type="term" value="F:DNA binding"/>
    <property type="evidence" value="ECO:0007669"/>
    <property type="project" value="UniProtKB-KW"/>
</dbReference>